<dbReference type="PANTHER" id="PTHR21240">
    <property type="entry name" value="2-AMINO-3-CARBOXYLMUCONATE-6-SEMIALDEHYDE DECARBOXYLASE"/>
    <property type="match status" value="1"/>
</dbReference>
<sequence>MTLLPLYFAPPVVDIHSHLYPPTYMSVLRTRTTPPLHILLPPPPPHPTLINRPSVPGKPVLPSLTSPAAKLAFMDAHNISASILSLGNPWLDFLTSDEERAGAGDTCRSVNKDMQSLCAEHTGRLWFFAALPVTAGVGDVLTAIAHLRNLSLCRGGLDDNAFLPVLRACAESALPVFLHPNYGLPGEVFGPCCGDHGQVLPVSLGFTTETTVAVARMYLAGVGLLRARLAQERKTIWDVLRQNVYLDGIVFDKIPLWAAAEAVGSDRLMFGTDHPLFPNLSTDGLYDICVKNQGAARDCFGEGSELEGVMGGNAVRVFNLQ</sequence>
<dbReference type="InterPro" id="IPR032466">
    <property type="entry name" value="Metal_Hydrolase"/>
</dbReference>
<dbReference type="AlphaFoldDB" id="A0A9P4QW86"/>
<evidence type="ECO:0000256" key="1">
    <source>
        <dbReference type="ARBA" id="ARBA00022793"/>
    </source>
</evidence>
<protein>
    <recommendedName>
        <fullName evidence="4">Amidohydrolase-related domain-containing protein</fullName>
    </recommendedName>
</protein>
<dbReference type="PANTHER" id="PTHR21240:SF28">
    <property type="entry name" value="ISO-OROTATE DECARBOXYLASE (EUROFUNG)"/>
    <property type="match status" value="1"/>
</dbReference>
<keyword evidence="6" id="KW-1185">Reference proteome</keyword>
<organism evidence="5 6">
    <name type="scientific">Polyplosphaeria fusca</name>
    <dbReference type="NCBI Taxonomy" id="682080"/>
    <lineage>
        <taxon>Eukaryota</taxon>
        <taxon>Fungi</taxon>
        <taxon>Dikarya</taxon>
        <taxon>Ascomycota</taxon>
        <taxon>Pezizomycotina</taxon>
        <taxon>Dothideomycetes</taxon>
        <taxon>Pleosporomycetidae</taxon>
        <taxon>Pleosporales</taxon>
        <taxon>Tetraplosphaeriaceae</taxon>
        <taxon>Polyplosphaeria</taxon>
    </lineage>
</organism>
<dbReference type="Proteomes" id="UP000799444">
    <property type="component" value="Unassembled WGS sequence"/>
</dbReference>
<keyword evidence="2 3" id="KW-0456">Lyase</keyword>
<accession>A0A9P4QW86</accession>
<evidence type="ECO:0000256" key="2">
    <source>
        <dbReference type="ARBA" id="ARBA00023239"/>
    </source>
</evidence>
<evidence type="ECO:0000313" key="5">
    <source>
        <dbReference type="EMBL" id="KAF2732244.1"/>
    </source>
</evidence>
<dbReference type="InterPro" id="IPR032465">
    <property type="entry name" value="ACMSD"/>
</dbReference>
<feature type="domain" description="Amidohydrolase-related" evidence="4">
    <location>
        <begin position="13"/>
        <end position="320"/>
    </location>
</feature>
<comment type="similarity">
    <text evidence="3">Belongs to the metallo-dependent hydrolases superfamily.</text>
</comment>
<proteinExistence type="inferred from homology"/>
<name>A0A9P4QW86_9PLEO</name>
<evidence type="ECO:0000313" key="6">
    <source>
        <dbReference type="Proteomes" id="UP000799444"/>
    </source>
</evidence>
<dbReference type="EMBL" id="ML996180">
    <property type="protein sequence ID" value="KAF2732244.1"/>
    <property type="molecule type" value="Genomic_DNA"/>
</dbReference>
<dbReference type="SUPFAM" id="SSF51556">
    <property type="entry name" value="Metallo-dependent hydrolases"/>
    <property type="match status" value="1"/>
</dbReference>
<dbReference type="Pfam" id="PF04909">
    <property type="entry name" value="Amidohydro_2"/>
    <property type="match status" value="1"/>
</dbReference>
<comment type="caution">
    <text evidence="5">The sequence shown here is derived from an EMBL/GenBank/DDBJ whole genome shotgun (WGS) entry which is preliminary data.</text>
</comment>
<gene>
    <name evidence="5" type="ORF">EJ04DRAFT_536141</name>
</gene>
<dbReference type="GO" id="GO:0019748">
    <property type="term" value="P:secondary metabolic process"/>
    <property type="evidence" value="ECO:0007669"/>
    <property type="project" value="TreeGrafter"/>
</dbReference>
<keyword evidence="1 3" id="KW-0210">Decarboxylase</keyword>
<dbReference type="OrthoDB" id="191270at2759"/>
<evidence type="ECO:0000256" key="3">
    <source>
        <dbReference type="RuleBase" id="RU366045"/>
    </source>
</evidence>
<reference evidence="5" key="1">
    <citation type="journal article" date="2020" name="Stud. Mycol.">
        <title>101 Dothideomycetes genomes: a test case for predicting lifestyles and emergence of pathogens.</title>
        <authorList>
            <person name="Haridas S."/>
            <person name="Albert R."/>
            <person name="Binder M."/>
            <person name="Bloem J."/>
            <person name="Labutti K."/>
            <person name="Salamov A."/>
            <person name="Andreopoulos B."/>
            <person name="Baker S."/>
            <person name="Barry K."/>
            <person name="Bills G."/>
            <person name="Bluhm B."/>
            <person name="Cannon C."/>
            <person name="Castanera R."/>
            <person name="Culley D."/>
            <person name="Daum C."/>
            <person name="Ezra D."/>
            <person name="Gonzalez J."/>
            <person name="Henrissat B."/>
            <person name="Kuo A."/>
            <person name="Liang C."/>
            <person name="Lipzen A."/>
            <person name="Lutzoni F."/>
            <person name="Magnuson J."/>
            <person name="Mondo S."/>
            <person name="Nolan M."/>
            <person name="Ohm R."/>
            <person name="Pangilinan J."/>
            <person name="Park H.-J."/>
            <person name="Ramirez L."/>
            <person name="Alfaro M."/>
            <person name="Sun H."/>
            <person name="Tritt A."/>
            <person name="Yoshinaga Y."/>
            <person name="Zwiers L.-H."/>
            <person name="Turgeon B."/>
            <person name="Goodwin S."/>
            <person name="Spatafora J."/>
            <person name="Crous P."/>
            <person name="Grigoriev I."/>
        </authorList>
    </citation>
    <scope>NUCLEOTIDE SEQUENCE</scope>
    <source>
        <strain evidence="5">CBS 125425</strain>
    </source>
</reference>
<dbReference type="Gene3D" id="3.20.20.140">
    <property type="entry name" value="Metal-dependent hydrolases"/>
    <property type="match status" value="1"/>
</dbReference>
<dbReference type="GO" id="GO:0016787">
    <property type="term" value="F:hydrolase activity"/>
    <property type="evidence" value="ECO:0007669"/>
    <property type="project" value="InterPro"/>
</dbReference>
<evidence type="ECO:0000259" key="4">
    <source>
        <dbReference type="Pfam" id="PF04909"/>
    </source>
</evidence>
<dbReference type="GO" id="GO:0005829">
    <property type="term" value="C:cytosol"/>
    <property type="evidence" value="ECO:0007669"/>
    <property type="project" value="TreeGrafter"/>
</dbReference>
<dbReference type="GO" id="GO:0016831">
    <property type="term" value="F:carboxy-lyase activity"/>
    <property type="evidence" value="ECO:0007669"/>
    <property type="project" value="UniProtKB-KW"/>
</dbReference>
<dbReference type="InterPro" id="IPR006680">
    <property type="entry name" value="Amidohydro-rel"/>
</dbReference>